<keyword evidence="3" id="KW-0326">Glycosidase</keyword>
<dbReference type="InterPro" id="IPR036291">
    <property type="entry name" value="NAD(P)-bd_dom_sf"/>
</dbReference>
<dbReference type="Gene3D" id="3.30.360.10">
    <property type="entry name" value="Dihydrodipicolinate Reductase, domain 2"/>
    <property type="match status" value="1"/>
</dbReference>
<dbReference type="Gene3D" id="3.40.50.720">
    <property type="entry name" value="NAD(P)-binding Rossmann-like Domain"/>
    <property type="match status" value="1"/>
</dbReference>
<dbReference type="RefSeq" id="WP_145030442.1">
    <property type="nucleotide sequence ID" value="NZ_CP036271.1"/>
</dbReference>
<dbReference type="KEGG" id="ccos:Pan44_26320"/>
<evidence type="ECO:0000259" key="2">
    <source>
        <dbReference type="Pfam" id="PF19051"/>
    </source>
</evidence>
<dbReference type="Pfam" id="PF19051">
    <property type="entry name" value="GFO_IDH_MocA_C2"/>
    <property type="match status" value="1"/>
</dbReference>
<keyword evidence="4" id="KW-1185">Reference proteome</keyword>
<evidence type="ECO:0000313" key="4">
    <source>
        <dbReference type="Proteomes" id="UP000315700"/>
    </source>
</evidence>
<accession>A0A517SEP6</accession>
<dbReference type="PANTHER" id="PTHR43818">
    <property type="entry name" value="BCDNA.GH03377"/>
    <property type="match status" value="1"/>
</dbReference>
<feature type="domain" description="Gfo/Idh/MocA-like oxidoreductase N-terminal" evidence="1">
    <location>
        <begin position="43"/>
        <end position="167"/>
    </location>
</feature>
<dbReference type="EMBL" id="CP036271">
    <property type="protein sequence ID" value="QDT54599.1"/>
    <property type="molecule type" value="Genomic_DNA"/>
</dbReference>
<dbReference type="InterPro" id="IPR050463">
    <property type="entry name" value="Gfo/Idh/MocA_oxidrdct_glycsds"/>
</dbReference>
<evidence type="ECO:0000259" key="1">
    <source>
        <dbReference type="Pfam" id="PF01408"/>
    </source>
</evidence>
<dbReference type="InterPro" id="IPR000683">
    <property type="entry name" value="Gfo/Idh/MocA-like_OxRdtase_N"/>
</dbReference>
<dbReference type="InterPro" id="IPR043906">
    <property type="entry name" value="Gfo/Idh/MocA_OxRdtase_bact_C"/>
</dbReference>
<proteinExistence type="predicted"/>
<dbReference type="SUPFAM" id="SSF55347">
    <property type="entry name" value="Glyceraldehyde-3-phosphate dehydrogenase-like, C-terminal domain"/>
    <property type="match status" value="1"/>
</dbReference>
<dbReference type="InterPro" id="IPR006311">
    <property type="entry name" value="TAT_signal"/>
</dbReference>
<dbReference type="OrthoDB" id="9788246at2"/>
<protein>
    <submittedName>
        <fullName evidence="3">Alpha-N-acetylgalactosaminidase</fullName>
        <ecNumber evidence="3">3.2.1.49</ecNumber>
    </submittedName>
</protein>
<name>A0A517SEP6_9PLAN</name>
<sequence length="495" mass="54558">MSLNRRHFLQHAAFGVTAAASLGKTEWVVGAQTPASKSPNEKISVAFIGVNGRGQDHIKGLAGRSDIEVLYVCDADEEVGQARAAGIAKTTGGKPPQVVKDMRKVFDDPAVHAITTATPNHWHSLTAIWAMQAGKDVYVEKPVSHNVWEGRQAVNASRKYGRICQTGTQSRSSPSLAEAVKFVREGNLGAIQYAIGTCYKPRKSIGKLDKPLEIPKEIDYDLWCGPAAKVDLYRPKLHYDWHWDYNTGNGDLGNQGIHQMDIARWFLGEMGLSPEIISFGGRLGYVDAGDTPNTQVILHNYAKAPLIFEVRGLPKSKEFQEKGWGENMDKYRGSGVGVIVQCEKGYVVVPSYTNVTAYSPDGKEIKSWKGGADHYENFLKAMRSRKIEDLNADILEGHLSSALCHTGNVSYQLGKKTTPHEIAQSIKGNELLANSFERMVEHLAANGVPVDQPIMTRGEQLHMDGKAEKFLGNEAASQRLSREYRKPYVVPEITV</sequence>
<dbReference type="GO" id="GO:0008456">
    <property type="term" value="F:alpha-N-acetylgalactosaminidase activity"/>
    <property type="evidence" value="ECO:0007669"/>
    <property type="project" value="UniProtKB-EC"/>
</dbReference>
<dbReference type="EC" id="3.2.1.49" evidence="3"/>
<dbReference type="AlphaFoldDB" id="A0A517SEP6"/>
<dbReference type="SUPFAM" id="SSF51735">
    <property type="entry name" value="NAD(P)-binding Rossmann-fold domains"/>
    <property type="match status" value="1"/>
</dbReference>
<feature type="domain" description="Gfo/Idh/MocA-like oxidoreductase bacterial type C-terminal" evidence="2">
    <location>
        <begin position="210"/>
        <end position="280"/>
    </location>
</feature>
<dbReference type="GO" id="GO:0000166">
    <property type="term" value="F:nucleotide binding"/>
    <property type="evidence" value="ECO:0007669"/>
    <property type="project" value="InterPro"/>
</dbReference>
<evidence type="ECO:0000313" key="3">
    <source>
        <dbReference type="EMBL" id="QDT54599.1"/>
    </source>
</evidence>
<dbReference type="PANTHER" id="PTHR43818:SF5">
    <property type="entry name" value="OXIDOREDUCTASE FAMILY PROTEIN"/>
    <property type="match status" value="1"/>
</dbReference>
<dbReference type="PROSITE" id="PS51318">
    <property type="entry name" value="TAT"/>
    <property type="match status" value="1"/>
</dbReference>
<organism evidence="3 4">
    <name type="scientific">Caulifigura coniformis</name>
    <dbReference type="NCBI Taxonomy" id="2527983"/>
    <lineage>
        <taxon>Bacteria</taxon>
        <taxon>Pseudomonadati</taxon>
        <taxon>Planctomycetota</taxon>
        <taxon>Planctomycetia</taxon>
        <taxon>Planctomycetales</taxon>
        <taxon>Planctomycetaceae</taxon>
        <taxon>Caulifigura</taxon>
    </lineage>
</organism>
<dbReference type="InParanoid" id="A0A517SEP6"/>
<keyword evidence="3" id="KW-0378">Hydrolase</keyword>
<dbReference type="Proteomes" id="UP000315700">
    <property type="component" value="Chromosome"/>
</dbReference>
<dbReference type="Pfam" id="PF01408">
    <property type="entry name" value="GFO_IDH_MocA"/>
    <property type="match status" value="1"/>
</dbReference>
<gene>
    <name evidence="3" type="primary">nagA_4</name>
    <name evidence="3" type="ORF">Pan44_26320</name>
</gene>
<reference evidence="3 4" key="1">
    <citation type="submission" date="2019-02" db="EMBL/GenBank/DDBJ databases">
        <title>Deep-cultivation of Planctomycetes and their phenomic and genomic characterization uncovers novel biology.</title>
        <authorList>
            <person name="Wiegand S."/>
            <person name="Jogler M."/>
            <person name="Boedeker C."/>
            <person name="Pinto D."/>
            <person name="Vollmers J."/>
            <person name="Rivas-Marin E."/>
            <person name="Kohn T."/>
            <person name="Peeters S.H."/>
            <person name="Heuer A."/>
            <person name="Rast P."/>
            <person name="Oberbeckmann S."/>
            <person name="Bunk B."/>
            <person name="Jeske O."/>
            <person name="Meyerdierks A."/>
            <person name="Storesund J.E."/>
            <person name="Kallscheuer N."/>
            <person name="Luecker S."/>
            <person name="Lage O.M."/>
            <person name="Pohl T."/>
            <person name="Merkel B.J."/>
            <person name="Hornburger P."/>
            <person name="Mueller R.-W."/>
            <person name="Bruemmer F."/>
            <person name="Labrenz M."/>
            <person name="Spormann A.M."/>
            <person name="Op den Camp H."/>
            <person name="Overmann J."/>
            <person name="Amann R."/>
            <person name="Jetten M.S.M."/>
            <person name="Mascher T."/>
            <person name="Medema M.H."/>
            <person name="Devos D.P."/>
            <person name="Kaster A.-K."/>
            <person name="Ovreas L."/>
            <person name="Rohde M."/>
            <person name="Galperin M.Y."/>
            <person name="Jogler C."/>
        </authorList>
    </citation>
    <scope>NUCLEOTIDE SEQUENCE [LARGE SCALE GENOMIC DNA]</scope>
    <source>
        <strain evidence="3 4">Pan44</strain>
    </source>
</reference>